<organism evidence="7 8">
    <name type="scientific">Slackia equolifaciens</name>
    <dbReference type="NCBI Taxonomy" id="498718"/>
    <lineage>
        <taxon>Bacteria</taxon>
        <taxon>Bacillati</taxon>
        <taxon>Actinomycetota</taxon>
        <taxon>Coriobacteriia</taxon>
        <taxon>Eggerthellales</taxon>
        <taxon>Eggerthellaceae</taxon>
        <taxon>Slackia</taxon>
    </lineage>
</organism>
<accession>A0A3N0B5S2</accession>
<feature type="region of interest" description="Disordered" evidence="5">
    <location>
        <begin position="368"/>
        <end position="390"/>
    </location>
</feature>
<evidence type="ECO:0000256" key="5">
    <source>
        <dbReference type="SAM" id="MobiDB-lite"/>
    </source>
</evidence>
<feature type="transmembrane region" description="Helical" evidence="6">
    <location>
        <begin position="64"/>
        <end position="87"/>
    </location>
</feature>
<name>A0A3N0B5S2_9ACTN</name>
<comment type="subcellular location">
    <subcellularLocation>
        <location evidence="1">Membrane</location>
        <topology evidence="1">Multi-pass membrane protein</topology>
    </subcellularLocation>
</comment>
<evidence type="ECO:0000313" key="7">
    <source>
        <dbReference type="EMBL" id="RNL42089.1"/>
    </source>
</evidence>
<evidence type="ECO:0000256" key="6">
    <source>
        <dbReference type="SAM" id="Phobius"/>
    </source>
</evidence>
<keyword evidence="2 6" id="KW-0812">Transmembrane</keyword>
<dbReference type="AlphaFoldDB" id="A0A3N0B5S2"/>
<proteinExistence type="predicted"/>
<protein>
    <recommendedName>
        <fullName evidence="9">DUF697 domain-containing protein</fullName>
    </recommendedName>
</protein>
<dbReference type="EMBL" id="QIBX01000001">
    <property type="protein sequence ID" value="RNL42089.1"/>
    <property type="molecule type" value="Genomic_DNA"/>
</dbReference>
<gene>
    <name evidence="7" type="ORF">DMP06_01380</name>
</gene>
<dbReference type="GO" id="GO:0016020">
    <property type="term" value="C:membrane"/>
    <property type="evidence" value="ECO:0007669"/>
    <property type="project" value="UniProtKB-SubCell"/>
</dbReference>
<keyword evidence="4 6" id="KW-0472">Membrane</keyword>
<feature type="transmembrane region" description="Helical" evidence="6">
    <location>
        <begin position="29"/>
        <end position="52"/>
    </location>
</feature>
<evidence type="ECO:0000313" key="8">
    <source>
        <dbReference type="Proteomes" id="UP000269591"/>
    </source>
</evidence>
<evidence type="ECO:0000256" key="2">
    <source>
        <dbReference type="ARBA" id="ARBA00022692"/>
    </source>
</evidence>
<evidence type="ECO:0000256" key="1">
    <source>
        <dbReference type="ARBA" id="ARBA00004141"/>
    </source>
</evidence>
<keyword evidence="8" id="KW-1185">Reference proteome</keyword>
<dbReference type="InterPro" id="IPR021147">
    <property type="entry name" value="DUF697"/>
</dbReference>
<keyword evidence="3 6" id="KW-1133">Transmembrane helix</keyword>
<comment type="caution">
    <text evidence="7">The sequence shown here is derived from an EMBL/GenBank/DDBJ whole genome shotgun (WGS) entry which is preliminary data.</text>
</comment>
<evidence type="ECO:0000256" key="3">
    <source>
        <dbReference type="ARBA" id="ARBA00022989"/>
    </source>
</evidence>
<reference evidence="8" key="1">
    <citation type="submission" date="2018-05" db="EMBL/GenBank/DDBJ databases">
        <title>Genome Sequencing of selected type strains of the family Eggerthellaceae.</title>
        <authorList>
            <person name="Danylec N."/>
            <person name="Stoll D.A."/>
            <person name="Doetsch A."/>
            <person name="Huch M."/>
        </authorList>
    </citation>
    <scope>NUCLEOTIDE SEQUENCE [LARGE SCALE GENOMIC DNA]</scope>
    <source>
        <strain evidence="8">DSM 24851</strain>
    </source>
</reference>
<evidence type="ECO:0000256" key="4">
    <source>
        <dbReference type="ARBA" id="ARBA00023136"/>
    </source>
</evidence>
<dbReference type="Proteomes" id="UP000269591">
    <property type="component" value="Unassembled WGS sequence"/>
</dbReference>
<evidence type="ECO:0008006" key="9">
    <source>
        <dbReference type="Google" id="ProtNLM"/>
    </source>
</evidence>
<dbReference type="Pfam" id="PF05128">
    <property type="entry name" value="DUF697"/>
    <property type="match status" value="1"/>
</dbReference>
<sequence>MRITTNNPYNKQWSICQLRRKGIAMETKLSARIALPVAAFGLLVLLALIGSVVSLGNQLFSAHWVLGAAFYLLVVALVAAGIVYPVVRTLSRPVFGLHKLHEGSERSRRKYLRMLSENLQRANISGEARKSIPSGTDGVPAAEFAELYRASLSPVVDLHIKEAAKASFTTTAISQAPAFDMISVLAVNLRMVRAIVEACGYRPSAPALLGLYVRAMKATLIAGGIEEMDLEEIVALIGGNAAIAASSVVLSSAAQGAANAYLTVRVGVITKALLFTEDGPTDMRELRRDSYGEALSFLKNCGLVEDLREAMASAAGAARDAAVAKAAEARDTAVRQMADFRDDTVEKLTDFKDATVERIADFRAPWRTSKISGTSTDDPHPGYTQARPKK</sequence>